<protein>
    <submittedName>
        <fullName evidence="3">Stage II sporulation protein SpoIID</fullName>
    </submittedName>
</protein>
<dbReference type="Pfam" id="PF08486">
    <property type="entry name" value="SpoIID"/>
    <property type="match status" value="1"/>
</dbReference>
<evidence type="ECO:0000259" key="2">
    <source>
        <dbReference type="Pfam" id="PF08486"/>
    </source>
</evidence>
<keyword evidence="4" id="KW-1185">Reference proteome</keyword>
<dbReference type="PANTHER" id="PTHR30032">
    <property type="entry name" value="N-ACETYLMURAMOYL-L-ALANINE AMIDASE-RELATED"/>
    <property type="match status" value="1"/>
</dbReference>
<comment type="caution">
    <text evidence="3">The sequence shown here is derived from an EMBL/GenBank/DDBJ whole genome shotgun (WGS) entry which is preliminary data.</text>
</comment>
<dbReference type="EMBL" id="LSGP01000017">
    <property type="protein sequence ID" value="KYZ76346.1"/>
    <property type="molecule type" value="Genomic_DNA"/>
</dbReference>
<evidence type="ECO:0000313" key="3">
    <source>
        <dbReference type="EMBL" id="KYZ76346.1"/>
    </source>
</evidence>
<reference evidence="3 4" key="1">
    <citation type="submission" date="2016-02" db="EMBL/GenBank/DDBJ databases">
        <title>Anaerosporomusa subterraneum gen. nov., sp. nov., a spore-forming obligate anaerobe isolated from saprolite.</title>
        <authorList>
            <person name="Choi J.K."/>
            <person name="Shah M."/>
            <person name="Yee N."/>
        </authorList>
    </citation>
    <scope>NUCLEOTIDE SEQUENCE [LARGE SCALE GENOMIC DNA]</scope>
    <source>
        <strain evidence="3 4">RU4</strain>
    </source>
</reference>
<dbReference type="STRING" id="1794912.AXX12_07885"/>
<gene>
    <name evidence="3" type="ORF">AXX12_07885</name>
</gene>
<proteinExistence type="predicted"/>
<dbReference type="InterPro" id="IPR051922">
    <property type="entry name" value="Bact_Sporulation_Assoc"/>
</dbReference>
<dbReference type="NCBIfam" id="TIGR02870">
    <property type="entry name" value="spore_II_D"/>
    <property type="match status" value="1"/>
</dbReference>
<feature type="transmembrane region" description="Helical" evidence="1">
    <location>
        <begin position="6"/>
        <end position="27"/>
    </location>
</feature>
<name>A0A154BQY2_ANASB</name>
<keyword evidence="1" id="KW-1133">Transmembrane helix</keyword>
<dbReference type="InterPro" id="IPR014225">
    <property type="entry name" value="Spore_II_D_firmicutes"/>
</dbReference>
<dbReference type="Proteomes" id="UP000076268">
    <property type="component" value="Unassembled WGS sequence"/>
</dbReference>
<dbReference type="PANTHER" id="PTHR30032:SF4">
    <property type="entry name" value="AMIDASE ENHANCER"/>
    <property type="match status" value="1"/>
</dbReference>
<sequence>MKYGIGAMILGVAVIVIFIPMLVVMSLRGPGDYASRGVKSKADNIKIKVYLHEEDRIVDMDLEEYVQGVVAAEMPAEFHVEALKAQAVAARTFAVKHMGAFGGSGYADKPGADITTDFRQAQGQAWISQEKMKQRWGAAGYQKYWPKINQAVDGTRSMVVVFQGQPINAVFHSTSGEKTASAKEVWGYDFPYLRSVACTWDQQSPRYLDVKAYSLDELDKRLGTDVKTAAVSTGGQVAQVLDKTESGRVDKVRIGGIIFAGQQVREKLELRSNTFSIRQGEAGLEFITTGYGHGVGLCQYGANGMAKEGKTYKDILTYYYSGVTVEKASSH</sequence>
<organism evidence="3 4">
    <name type="scientific">Anaerosporomusa subterranea</name>
    <dbReference type="NCBI Taxonomy" id="1794912"/>
    <lineage>
        <taxon>Bacteria</taxon>
        <taxon>Bacillati</taxon>
        <taxon>Bacillota</taxon>
        <taxon>Negativicutes</taxon>
        <taxon>Acetonemataceae</taxon>
        <taxon>Anaerosporomusa</taxon>
    </lineage>
</organism>
<evidence type="ECO:0000256" key="1">
    <source>
        <dbReference type="SAM" id="Phobius"/>
    </source>
</evidence>
<dbReference type="NCBIfam" id="TIGR02669">
    <property type="entry name" value="SpoIID_LytB"/>
    <property type="match status" value="1"/>
</dbReference>
<evidence type="ECO:0000313" key="4">
    <source>
        <dbReference type="Proteomes" id="UP000076268"/>
    </source>
</evidence>
<dbReference type="GO" id="GO:0030435">
    <property type="term" value="P:sporulation resulting in formation of a cellular spore"/>
    <property type="evidence" value="ECO:0007669"/>
    <property type="project" value="InterPro"/>
</dbReference>
<feature type="domain" description="Sporulation stage II protein D amidase enhancer LytB N-terminal" evidence="2">
    <location>
        <begin position="53"/>
        <end position="162"/>
    </location>
</feature>
<dbReference type="GO" id="GO:0030288">
    <property type="term" value="C:outer membrane-bounded periplasmic space"/>
    <property type="evidence" value="ECO:0007669"/>
    <property type="project" value="TreeGrafter"/>
</dbReference>
<keyword evidence="1" id="KW-0472">Membrane</keyword>
<keyword evidence="1" id="KW-0812">Transmembrane</keyword>
<dbReference type="InterPro" id="IPR013486">
    <property type="entry name" value="SpoIID/LytB"/>
</dbReference>
<dbReference type="RefSeq" id="WP_066241653.1">
    <property type="nucleotide sequence ID" value="NZ_LSGP01000017.1"/>
</dbReference>
<dbReference type="AlphaFoldDB" id="A0A154BQY2"/>
<dbReference type="OrthoDB" id="9794671at2"/>
<dbReference type="InterPro" id="IPR013693">
    <property type="entry name" value="SpoIID/LytB_N"/>
</dbReference>
<accession>A0A154BQY2</accession>